<dbReference type="InterPro" id="IPR014729">
    <property type="entry name" value="Rossmann-like_a/b/a_fold"/>
</dbReference>
<dbReference type="AlphaFoldDB" id="A0A133UFD9"/>
<dbReference type="PATRIC" id="fig|1698265.3.peg.637"/>
<comment type="caution">
    <text evidence="5">The sequence shown here is derived from an EMBL/GenBank/DDBJ whole genome shotgun (WGS) entry which is preliminary data.</text>
</comment>
<evidence type="ECO:0000313" key="5">
    <source>
        <dbReference type="EMBL" id="KXA92889.1"/>
    </source>
</evidence>
<protein>
    <recommendedName>
        <fullName evidence="7">Asparagine synthase</fullName>
    </recommendedName>
</protein>
<evidence type="ECO:0000256" key="2">
    <source>
        <dbReference type="ARBA" id="ARBA00022840"/>
    </source>
</evidence>
<feature type="domain" description="Asparagine synthetase" evidence="3">
    <location>
        <begin position="8"/>
        <end position="132"/>
    </location>
</feature>
<dbReference type="GO" id="GO:0005829">
    <property type="term" value="C:cytosol"/>
    <property type="evidence" value="ECO:0007669"/>
    <property type="project" value="TreeGrafter"/>
</dbReference>
<feature type="domain" description="Zinc-ribbon" evidence="4">
    <location>
        <begin position="281"/>
        <end position="300"/>
    </location>
</feature>
<keyword evidence="6" id="KW-1185">Reference proteome</keyword>
<dbReference type="EMBL" id="LHXP01000039">
    <property type="protein sequence ID" value="KXA92889.1"/>
    <property type="molecule type" value="Genomic_DNA"/>
</dbReference>
<dbReference type="GO" id="GO:0004066">
    <property type="term" value="F:asparagine synthase (glutamine-hydrolyzing) activity"/>
    <property type="evidence" value="ECO:0007669"/>
    <property type="project" value="InterPro"/>
</dbReference>
<dbReference type="Pfam" id="PF00733">
    <property type="entry name" value="Asn_synthase"/>
    <property type="match status" value="2"/>
</dbReference>
<name>A0A133UFD9_9EURY</name>
<keyword evidence="2" id="KW-0067">ATP-binding</keyword>
<dbReference type="Proteomes" id="UP000070657">
    <property type="component" value="Unassembled WGS sequence"/>
</dbReference>
<evidence type="ECO:0008006" key="7">
    <source>
        <dbReference type="Google" id="ProtNLM"/>
    </source>
</evidence>
<dbReference type="InterPro" id="IPR026870">
    <property type="entry name" value="Zinc_ribbon_dom"/>
</dbReference>
<reference evidence="5 6" key="1">
    <citation type="journal article" date="2016" name="Sci. Rep.">
        <title>Metabolic traits of an uncultured archaeal lineage -MSBL1- from brine pools of the Red Sea.</title>
        <authorList>
            <person name="Mwirichia R."/>
            <person name="Alam I."/>
            <person name="Rashid M."/>
            <person name="Vinu M."/>
            <person name="Ba-Alawi W."/>
            <person name="Anthony Kamau A."/>
            <person name="Kamanda Ngugi D."/>
            <person name="Goker M."/>
            <person name="Klenk H.P."/>
            <person name="Bajic V."/>
            <person name="Stingl U."/>
        </authorList>
    </citation>
    <scope>NUCLEOTIDE SEQUENCE [LARGE SCALE GENOMIC DNA]</scope>
    <source>
        <strain evidence="5">SCGC-AAA259E22</strain>
    </source>
</reference>
<dbReference type="Gene3D" id="3.40.50.620">
    <property type="entry name" value="HUPs"/>
    <property type="match status" value="1"/>
</dbReference>
<dbReference type="PANTHER" id="PTHR11772:SF46">
    <property type="entry name" value="ASPARAGINE SYNTHETASE DOMAIN-CONTAINING PROTEIN"/>
    <property type="match status" value="1"/>
</dbReference>
<organism evidence="5 6">
    <name type="scientific">candidate division MSBL1 archaeon SCGC-AAA259E22</name>
    <dbReference type="NCBI Taxonomy" id="1698265"/>
    <lineage>
        <taxon>Archaea</taxon>
        <taxon>Methanobacteriati</taxon>
        <taxon>Methanobacteriota</taxon>
        <taxon>candidate division MSBL1</taxon>
    </lineage>
</organism>
<sequence>MEKIPFDGSTLSGGLDTSIVNYVASKQTETLKSVTVGLEGSEMKDLEYAREVSKLLDTDNHVRTFDFEGAKEVAEDVVRIMQSFDPMEIRNSIPIYVAMEEAKKRGMTRVLTGDAGDELFAGYSFLYELPRGKLEEKLEEITEIMRFSSAPIAEDLGIKAEHPFLEEEFKRFAMDLDPELKVSRYDNKKIGKWILRKAYENYLPDEIIWRKKTPIEKGSGTTTLPEKFESEIEDTYFESKSKEIREEDGVKIRSPEQLFYYEIYRKLYGPPEPEDPDARTCSHCGINVPDDATFCRTCGNGIGS</sequence>
<evidence type="ECO:0000256" key="1">
    <source>
        <dbReference type="ARBA" id="ARBA00022741"/>
    </source>
</evidence>
<evidence type="ECO:0000259" key="3">
    <source>
        <dbReference type="Pfam" id="PF00733"/>
    </source>
</evidence>
<evidence type="ECO:0000259" key="4">
    <source>
        <dbReference type="Pfam" id="PF13240"/>
    </source>
</evidence>
<accession>A0A133UFD9</accession>
<dbReference type="Pfam" id="PF13240">
    <property type="entry name" value="Zn_Ribbon_1"/>
    <property type="match status" value="1"/>
</dbReference>
<evidence type="ECO:0000313" key="6">
    <source>
        <dbReference type="Proteomes" id="UP000070657"/>
    </source>
</evidence>
<gene>
    <name evidence="5" type="ORF">AKJ66_03280</name>
</gene>
<dbReference type="SUPFAM" id="SSF52402">
    <property type="entry name" value="Adenine nucleotide alpha hydrolases-like"/>
    <property type="match status" value="1"/>
</dbReference>
<dbReference type="PANTHER" id="PTHR11772">
    <property type="entry name" value="ASPARAGINE SYNTHETASE"/>
    <property type="match status" value="1"/>
</dbReference>
<dbReference type="GO" id="GO:0005524">
    <property type="term" value="F:ATP binding"/>
    <property type="evidence" value="ECO:0007669"/>
    <property type="project" value="UniProtKB-KW"/>
</dbReference>
<dbReference type="GO" id="GO:0006529">
    <property type="term" value="P:asparagine biosynthetic process"/>
    <property type="evidence" value="ECO:0007669"/>
    <property type="project" value="InterPro"/>
</dbReference>
<dbReference type="InterPro" id="IPR001962">
    <property type="entry name" value="Asn_synthase"/>
</dbReference>
<feature type="domain" description="Asparagine synthetase" evidence="3">
    <location>
        <begin position="157"/>
        <end position="268"/>
    </location>
</feature>
<proteinExistence type="predicted"/>
<keyword evidence="1" id="KW-0547">Nucleotide-binding</keyword>
<dbReference type="CDD" id="cd01991">
    <property type="entry name" value="Asn_synthase_B_C"/>
    <property type="match status" value="1"/>
</dbReference>
<dbReference type="InterPro" id="IPR050795">
    <property type="entry name" value="Asn_Synthetase"/>
</dbReference>